<feature type="transmembrane region" description="Helical" evidence="1">
    <location>
        <begin position="30"/>
        <end position="53"/>
    </location>
</feature>
<evidence type="ECO:0000256" key="1">
    <source>
        <dbReference type="SAM" id="Phobius"/>
    </source>
</evidence>
<comment type="caution">
    <text evidence="2">The sequence shown here is derived from an EMBL/GenBank/DDBJ whole genome shotgun (WGS) entry which is preliminary data.</text>
</comment>
<reference evidence="2" key="1">
    <citation type="submission" date="2023-03" db="EMBL/GenBank/DDBJ databases">
        <title>Massive genome expansion in bonnet fungi (Mycena s.s.) driven by repeated elements and novel gene families across ecological guilds.</title>
        <authorList>
            <consortium name="Lawrence Berkeley National Laboratory"/>
            <person name="Harder C.B."/>
            <person name="Miyauchi S."/>
            <person name="Viragh M."/>
            <person name="Kuo A."/>
            <person name="Thoen E."/>
            <person name="Andreopoulos B."/>
            <person name="Lu D."/>
            <person name="Skrede I."/>
            <person name="Drula E."/>
            <person name="Henrissat B."/>
            <person name="Morin E."/>
            <person name="Kohler A."/>
            <person name="Barry K."/>
            <person name="LaButti K."/>
            <person name="Morin E."/>
            <person name="Salamov A."/>
            <person name="Lipzen A."/>
            <person name="Mereny Z."/>
            <person name="Hegedus B."/>
            <person name="Baldrian P."/>
            <person name="Stursova M."/>
            <person name="Weitz H."/>
            <person name="Taylor A."/>
            <person name="Grigoriev I.V."/>
            <person name="Nagy L.G."/>
            <person name="Martin F."/>
            <person name="Kauserud H."/>
        </authorList>
    </citation>
    <scope>NUCLEOTIDE SEQUENCE</scope>
    <source>
        <strain evidence="2">CBHHK188m</strain>
    </source>
</reference>
<sequence>MAALSSRTKAVDRLIDTNERRKSAEKKSSALLVIPVIFFVVGLLRVDSIFSSILSLMLLPIHVVALSSLVFVVGLVGFLVSPTLEAQEYPYAPASGFLQITCRLLPALVQACTSIKS</sequence>
<accession>A0AAD7IKM5</accession>
<dbReference type="AlphaFoldDB" id="A0AAD7IKM5"/>
<dbReference type="Proteomes" id="UP001215280">
    <property type="component" value="Unassembled WGS sequence"/>
</dbReference>
<gene>
    <name evidence="2" type="ORF">DFH07DRAFT_34873</name>
</gene>
<organism evidence="2 3">
    <name type="scientific">Mycena maculata</name>
    <dbReference type="NCBI Taxonomy" id="230809"/>
    <lineage>
        <taxon>Eukaryota</taxon>
        <taxon>Fungi</taxon>
        <taxon>Dikarya</taxon>
        <taxon>Basidiomycota</taxon>
        <taxon>Agaricomycotina</taxon>
        <taxon>Agaricomycetes</taxon>
        <taxon>Agaricomycetidae</taxon>
        <taxon>Agaricales</taxon>
        <taxon>Marasmiineae</taxon>
        <taxon>Mycenaceae</taxon>
        <taxon>Mycena</taxon>
    </lineage>
</organism>
<evidence type="ECO:0000313" key="2">
    <source>
        <dbReference type="EMBL" id="KAJ7743956.1"/>
    </source>
</evidence>
<evidence type="ECO:0000313" key="3">
    <source>
        <dbReference type="Proteomes" id="UP001215280"/>
    </source>
</evidence>
<keyword evidence="1" id="KW-1133">Transmembrane helix</keyword>
<proteinExistence type="predicted"/>
<keyword evidence="1" id="KW-0812">Transmembrane</keyword>
<name>A0AAD7IKM5_9AGAR</name>
<protein>
    <submittedName>
        <fullName evidence="2">Uncharacterized protein</fullName>
    </submittedName>
</protein>
<feature type="transmembrane region" description="Helical" evidence="1">
    <location>
        <begin position="59"/>
        <end position="80"/>
    </location>
</feature>
<keyword evidence="3" id="KW-1185">Reference proteome</keyword>
<dbReference type="EMBL" id="JARJLG010000110">
    <property type="protein sequence ID" value="KAJ7743956.1"/>
    <property type="molecule type" value="Genomic_DNA"/>
</dbReference>
<keyword evidence="1" id="KW-0472">Membrane</keyword>